<dbReference type="InterPro" id="IPR003542">
    <property type="entry name" value="Enbac_synth_compD-like"/>
</dbReference>
<feature type="binding site" evidence="12">
    <location>
        <position position="102"/>
    </location>
    <ligand>
        <name>CoA</name>
        <dbReference type="ChEBI" id="CHEBI:57287"/>
    </ligand>
</feature>
<evidence type="ECO:0000256" key="1">
    <source>
        <dbReference type="ARBA" id="ARBA00003937"/>
    </source>
</evidence>
<feature type="binding site" evidence="12">
    <location>
        <begin position="80"/>
        <end position="81"/>
    </location>
    <ligand>
        <name>CoA</name>
        <dbReference type="ChEBI" id="CHEBI:57287"/>
    </ligand>
</feature>
<keyword evidence="7" id="KW-0259">Enterobactin biosynthesis</keyword>
<dbReference type="UniPathway" id="UPA00017"/>
<feature type="binding site" evidence="13">
    <location>
        <position position="103"/>
    </location>
    <ligand>
        <name>Mg(2+)</name>
        <dbReference type="ChEBI" id="CHEBI:18420"/>
    </ligand>
</feature>
<feature type="domain" description="4'-phosphopantetheinyl transferase" evidence="15">
    <location>
        <begin position="98"/>
        <end position="162"/>
    </location>
</feature>
<dbReference type="Pfam" id="PF01648">
    <property type="entry name" value="ACPS"/>
    <property type="match status" value="1"/>
</dbReference>
<sequence length="242" mass="25927">MDISSDTAEASCRVGPIRASFAPDMDRYEVSGVEKRRHEFLTGRSLAENALCHMGCADPFVGRHPDRSPIWPAGFCGSISHSDQLCAVMVGKTSALRSIGVDIEPQGAVPDGLRDTIYGPGDDPVGSDTTLIFAAKEAFYKMWYPLTGVFLDFPEVGISVLGAQVTARLLTSTAPLPPLQQIHGCVSHCQGHIMVVFALEQAPGAQIRLYDQVSALCKTANAPPRDGKDKPPAAPGAHWITR</sequence>
<dbReference type="GO" id="GO:0008897">
    <property type="term" value="F:holo-[acyl-carrier-protein] synthase activity"/>
    <property type="evidence" value="ECO:0007669"/>
    <property type="project" value="InterPro"/>
</dbReference>
<accession>A0A7W6DUZ1</accession>
<evidence type="ECO:0000313" key="18">
    <source>
        <dbReference type="Proteomes" id="UP000541426"/>
    </source>
</evidence>
<evidence type="ECO:0000256" key="3">
    <source>
        <dbReference type="ARBA" id="ARBA00008342"/>
    </source>
</evidence>
<evidence type="ECO:0000256" key="9">
    <source>
        <dbReference type="ARBA" id="ARBA00031996"/>
    </source>
</evidence>
<gene>
    <name evidence="17" type="ORF">GGQ68_003749</name>
</gene>
<evidence type="ECO:0000256" key="5">
    <source>
        <dbReference type="ARBA" id="ARBA00019087"/>
    </source>
</evidence>
<organism evidence="17 18">
    <name type="scientific">Sagittula marina</name>
    <dbReference type="NCBI Taxonomy" id="943940"/>
    <lineage>
        <taxon>Bacteria</taxon>
        <taxon>Pseudomonadati</taxon>
        <taxon>Pseudomonadota</taxon>
        <taxon>Alphaproteobacteria</taxon>
        <taxon>Rhodobacterales</taxon>
        <taxon>Roseobacteraceae</taxon>
        <taxon>Sagittula</taxon>
    </lineage>
</organism>
<feature type="binding site" evidence="12">
    <location>
        <position position="36"/>
    </location>
    <ligand>
        <name>CoA</name>
        <dbReference type="ChEBI" id="CHEBI:57287"/>
    </ligand>
</feature>
<comment type="cofactor">
    <cofactor evidence="13">
        <name>Mg(2+)</name>
        <dbReference type="ChEBI" id="CHEBI:18420"/>
    </cofactor>
</comment>
<dbReference type="GO" id="GO:0000287">
    <property type="term" value="F:magnesium ion binding"/>
    <property type="evidence" value="ECO:0007669"/>
    <property type="project" value="InterPro"/>
</dbReference>
<evidence type="ECO:0000256" key="10">
    <source>
        <dbReference type="ARBA" id="ARBA00049176"/>
    </source>
</evidence>
<feature type="binding site" evidence="12">
    <location>
        <position position="141"/>
    </location>
    <ligand>
        <name>CoA</name>
        <dbReference type="ChEBI" id="CHEBI:57287"/>
    </ligand>
</feature>
<comment type="caution">
    <text evidence="17">The sequence shown here is derived from an EMBL/GenBank/DDBJ whole genome shotgun (WGS) entry which is preliminary data.</text>
</comment>
<dbReference type="Gene3D" id="3.90.470.20">
    <property type="entry name" value="4'-phosphopantetheinyl transferase domain"/>
    <property type="match status" value="1"/>
</dbReference>
<feature type="binding site" evidence="12">
    <location>
        <position position="137"/>
    </location>
    <ligand>
        <name>CoA</name>
        <dbReference type="ChEBI" id="CHEBI:57287"/>
    </ligand>
</feature>
<evidence type="ECO:0000259" key="15">
    <source>
        <dbReference type="Pfam" id="PF01648"/>
    </source>
</evidence>
<evidence type="ECO:0000256" key="14">
    <source>
        <dbReference type="SAM" id="MobiDB-lite"/>
    </source>
</evidence>
<keyword evidence="6 17" id="KW-0808">Transferase</keyword>
<evidence type="ECO:0000256" key="11">
    <source>
        <dbReference type="ARBA" id="ARBA00049191"/>
    </source>
</evidence>
<protein>
    <recommendedName>
        <fullName evidence="5">Enterobactin synthase component D</fullName>
    </recommendedName>
    <alternativeName>
        <fullName evidence="8">4'-phosphopantetheinyl transferase EntD</fullName>
    </alternativeName>
    <alternativeName>
        <fullName evidence="9">Enterochelin synthase D</fullName>
    </alternativeName>
</protein>
<evidence type="ECO:0000256" key="7">
    <source>
        <dbReference type="ARBA" id="ARBA00023191"/>
    </source>
</evidence>
<feature type="binding site" evidence="12">
    <location>
        <position position="44"/>
    </location>
    <ligand>
        <name>CoA</name>
        <dbReference type="ChEBI" id="CHEBI:57287"/>
    </ligand>
</feature>
<dbReference type="GO" id="GO:0009239">
    <property type="term" value="P:enterobactin biosynthetic process"/>
    <property type="evidence" value="ECO:0007669"/>
    <property type="project" value="UniProtKB-UniPathway"/>
</dbReference>
<comment type="pathway">
    <text evidence="2">Siderophore biosynthesis; enterobactin biosynthesis.</text>
</comment>
<feature type="binding site" evidence="12">
    <location>
        <position position="151"/>
    </location>
    <ligand>
        <name>CoA</name>
        <dbReference type="ChEBI" id="CHEBI:57287"/>
    </ligand>
</feature>
<evidence type="ECO:0000256" key="4">
    <source>
        <dbReference type="ARBA" id="ARBA00011503"/>
    </source>
</evidence>
<comment type="similarity">
    <text evidence="3">Belongs to the P-Pant transferase superfamily. EntD family.</text>
</comment>
<dbReference type="Pfam" id="PF17837">
    <property type="entry name" value="4PPT_N"/>
    <property type="match status" value="1"/>
</dbReference>
<evidence type="ECO:0000256" key="13">
    <source>
        <dbReference type="PIRSR" id="PIRSR603542-2"/>
    </source>
</evidence>
<keyword evidence="13" id="KW-0479">Metal-binding</keyword>
<dbReference type="EMBL" id="JACIEJ010000010">
    <property type="protein sequence ID" value="MBB3987402.1"/>
    <property type="molecule type" value="Genomic_DNA"/>
</dbReference>
<keyword evidence="18" id="KW-1185">Reference proteome</keyword>
<evidence type="ECO:0000256" key="8">
    <source>
        <dbReference type="ARBA" id="ARBA00029894"/>
    </source>
</evidence>
<dbReference type="PRINTS" id="PR01399">
    <property type="entry name" value="ENTSNTHTASED"/>
</dbReference>
<comment type="function">
    <text evidence="1">Involved in the biosynthesis of the siderophore enterobactin (enterochelin), which is a macrocyclic trimeric lactone of N-(2,3-dihydroxybenzoyl)-serine. The serine trilactone serves as a scaffolding for the three catechol functionalities that provide hexadentate coordination for the tightly ligated iron(2+) atoms. Plays an essential role in the assembly of the enterobactin by catalyzing the transfer of the 4'-phosphopantetheine (Ppant) moiety from coenzyme A to the apo-domains of both EntB (ArCP domain) and EntF (PCP domain) to yield their holo-forms which make them competent for the activation of 2,3-dihydroxybenzoate (DHB) and L-serine, respectively.</text>
</comment>
<name>A0A7W6DUZ1_9RHOB</name>
<dbReference type="GO" id="GO:0005886">
    <property type="term" value="C:plasma membrane"/>
    <property type="evidence" value="ECO:0007669"/>
    <property type="project" value="TreeGrafter"/>
</dbReference>
<dbReference type="InterPro" id="IPR037143">
    <property type="entry name" value="4-PPantetheinyl_Trfase_dom_sf"/>
</dbReference>
<comment type="catalytic activity">
    <reaction evidence="11">
        <text>apo-[peptidyl-carrier protein] + CoA = holo-[peptidyl-carrier protein] + adenosine 3',5'-bisphosphate + H(+)</text>
        <dbReference type="Rhea" id="RHEA:46228"/>
        <dbReference type="Rhea" id="RHEA-COMP:11479"/>
        <dbReference type="Rhea" id="RHEA-COMP:11480"/>
        <dbReference type="ChEBI" id="CHEBI:15378"/>
        <dbReference type="ChEBI" id="CHEBI:29999"/>
        <dbReference type="ChEBI" id="CHEBI:57287"/>
        <dbReference type="ChEBI" id="CHEBI:58343"/>
        <dbReference type="ChEBI" id="CHEBI:64479"/>
    </reaction>
</comment>
<evidence type="ECO:0000256" key="6">
    <source>
        <dbReference type="ARBA" id="ARBA00022679"/>
    </source>
</evidence>
<proteinExistence type="inferred from homology"/>
<dbReference type="Proteomes" id="UP000541426">
    <property type="component" value="Unassembled WGS sequence"/>
</dbReference>
<dbReference type="PANTHER" id="PTHR38096:SF1">
    <property type="entry name" value="ENTEROBACTIN SYNTHASE COMPONENT D"/>
    <property type="match status" value="1"/>
</dbReference>
<evidence type="ECO:0000256" key="2">
    <source>
        <dbReference type="ARBA" id="ARBA00004993"/>
    </source>
</evidence>
<keyword evidence="13" id="KW-0460">Magnesium</keyword>
<dbReference type="InterPro" id="IPR008278">
    <property type="entry name" value="4-PPantetheinyl_Trfase_dom"/>
</dbReference>
<feature type="region of interest" description="Disordered" evidence="14">
    <location>
        <begin position="220"/>
        <end position="242"/>
    </location>
</feature>
<dbReference type="GO" id="GO:0009366">
    <property type="term" value="C:enterobactin synthetase complex"/>
    <property type="evidence" value="ECO:0007669"/>
    <property type="project" value="InterPro"/>
</dbReference>
<reference evidence="17 18" key="1">
    <citation type="submission" date="2020-08" db="EMBL/GenBank/DDBJ databases">
        <title>Genomic Encyclopedia of Type Strains, Phase IV (KMG-IV): sequencing the most valuable type-strain genomes for metagenomic binning, comparative biology and taxonomic classification.</title>
        <authorList>
            <person name="Goeker M."/>
        </authorList>
    </citation>
    <scope>NUCLEOTIDE SEQUENCE [LARGE SCALE GENOMIC DNA]</scope>
    <source>
        <strain evidence="17 18">DSM 102235</strain>
    </source>
</reference>
<comment type="subunit">
    <text evidence="4">EntB, EntD, EntE, and EntF form a multienzyme complex called enterobactin synthase.</text>
</comment>
<dbReference type="InterPro" id="IPR041354">
    <property type="entry name" value="4PPT_N"/>
</dbReference>
<dbReference type="RefSeq" id="WP_183968501.1">
    <property type="nucleotide sequence ID" value="NZ_BAABBZ010000011.1"/>
</dbReference>
<evidence type="ECO:0000259" key="16">
    <source>
        <dbReference type="Pfam" id="PF17837"/>
    </source>
</evidence>
<feature type="binding site" evidence="13">
    <location>
        <position position="104"/>
    </location>
    <ligand>
        <name>Mg(2+)</name>
        <dbReference type="ChEBI" id="CHEBI:18420"/>
    </ligand>
</feature>
<dbReference type="PANTHER" id="PTHR38096">
    <property type="entry name" value="ENTEROBACTIN SYNTHASE COMPONENT D"/>
    <property type="match status" value="1"/>
</dbReference>
<feature type="binding site" evidence="13">
    <location>
        <position position="102"/>
    </location>
    <ligand>
        <name>Mg(2+)</name>
        <dbReference type="ChEBI" id="CHEBI:18420"/>
    </ligand>
</feature>
<evidence type="ECO:0000256" key="12">
    <source>
        <dbReference type="PIRSR" id="PIRSR603542-1"/>
    </source>
</evidence>
<comment type="catalytic activity">
    <reaction evidence="10">
        <text>apo-[aryl-carrier protein] + CoA = holo-[aryl-carrier protein] + adenosine 3',5'-bisphosphate + H(+)</text>
        <dbReference type="Rhea" id="RHEA:48404"/>
        <dbReference type="Rhea" id="RHEA-COMP:15903"/>
        <dbReference type="Rhea" id="RHEA-COMP:17557"/>
        <dbReference type="ChEBI" id="CHEBI:15378"/>
        <dbReference type="ChEBI" id="CHEBI:29999"/>
        <dbReference type="ChEBI" id="CHEBI:57287"/>
        <dbReference type="ChEBI" id="CHEBI:58343"/>
        <dbReference type="ChEBI" id="CHEBI:64479"/>
    </reaction>
</comment>
<feature type="domain" description="4'-phosphopantetheinyl transferase N-terminal" evidence="16">
    <location>
        <begin position="33"/>
        <end position="90"/>
    </location>
</feature>
<dbReference type="AlphaFoldDB" id="A0A7W6DUZ1"/>
<evidence type="ECO:0000313" key="17">
    <source>
        <dbReference type="EMBL" id="MBB3987402.1"/>
    </source>
</evidence>
<dbReference type="SUPFAM" id="SSF56214">
    <property type="entry name" value="4'-phosphopantetheinyl transferase"/>
    <property type="match status" value="1"/>
</dbReference>